<organism evidence="2 3">
    <name type="scientific">Aspergillus keveii</name>
    <dbReference type="NCBI Taxonomy" id="714993"/>
    <lineage>
        <taxon>Eukaryota</taxon>
        <taxon>Fungi</taxon>
        <taxon>Dikarya</taxon>
        <taxon>Ascomycota</taxon>
        <taxon>Pezizomycotina</taxon>
        <taxon>Eurotiomycetes</taxon>
        <taxon>Eurotiomycetidae</taxon>
        <taxon>Eurotiales</taxon>
        <taxon>Aspergillaceae</taxon>
        <taxon>Aspergillus</taxon>
        <taxon>Aspergillus subgen. Nidulantes</taxon>
    </lineage>
</organism>
<feature type="transmembrane region" description="Helical" evidence="1">
    <location>
        <begin position="37"/>
        <end position="66"/>
    </location>
</feature>
<sequence>MIRREEFFYDASDAYPAYDECEFPKYPRRPHSTSGHYFIWAAIWSCLIALTGFYITSLVIAILGVITTDNDGFNTGAPDYTLYKNTRFESCINTPPEPYYNCTSVLEDFRNLEQTVFRQFQDHGIGILAAAEHIPVYNDTEGTWCEALSCFNNFKVVPSKPRESALWQVTIADWLSAAGTLLVAVWHTRTVYKASAGSGPECGRLAWDDWLGIIYDTASLVWWWVGFGWWTGDQTRYSRPSVLGWLSPWKYSDFLAYHPFVCGIPLLRNRPATLRFTRWTLRVIAIVQWIVGAHLFSSLHADSSGHPVYDCLASQIQDAPGFTPCAAQQICSKDWLFYSPRFHWAAGGGIAVEGLLATFLTCTLIAIIPPLLIPICMITSNILSSEYRSLSYWKKLYHDYHPGAPVAAAVGSICVIVMAVLSIKDIRSEFQRERDGAITFYWECTALNVNVSPWRHYMDVNDGLAVRFARMFFNS</sequence>
<reference evidence="2 3" key="1">
    <citation type="submission" date="2024-07" db="EMBL/GenBank/DDBJ databases">
        <title>Section-level genome sequencing and comparative genomics of Aspergillus sections Usti and Cavernicolus.</title>
        <authorList>
            <consortium name="Lawrence Berkeley National Laboratory"/>
            <person name="Nybo J.L."/>
            <person name="Vesth T.C."/>
            <person name="Theobald S."/>
            <person name="Frisvad J.C."/>
            <person name="Larsen T.O."/>
            <person name="Kjaerboelling I."/>
            <person name="Rothschild-Mancinelli K."/>
            <person name="Lyhne E.K."/>
            <person name="Kogle M.E."/>
            <person name="Barry K."/>
            <person name="Clum A."/>
            <person name="Na H."/>
            <person name="Ledsgaard L."/>
            <person name="Lin J."/>
            <person name="Lipzen A."/>
            <person name="Kuo A."/>
            <person name="Riley R."/>
            <person name="Mondo S."/>
            <person name="Labutti K."/>
            <person name="Haridas S."/>
            <person name="Pangalinan J."/>
            <person name="Salamov A.A."/>
            <person name="Simmons B.A."/>
            <person name="Magnuson J.K."/>
            <person name="Chen J."/>
            <person name="Drula E."/>
            <person name="Henrissat B."/>
            <person name="Wiebenga A."/>
            <person name="Lubbers R.J."/>
            <person name="Gomes A.C."/>
            <person name="Makela M.R."/>
            <person name="Stajich J."/>
            <person name="Grigoriev I.V."/>
            <person name="Mortensen U.H."/>
            <person name="De Vries R.P."/>
            <person name="Baker S.E."/>
            <person name="Andersen M.R."/>
        </authorList>
    </citation>
    <scope>NUCLEOTIDE SEQUENCE [LARGE SCALE GENOMIC DNA]</scope>
    <source>
        <strain evidence="2 3">CBS 209.92</strain>
    </source>
</reference>
<evidence type="ECO:0000313" key="2">
    <source>
        <dbReference type="EMBL" id="KAL2785137.1"/>
    </source>
</evidence>
<protein>
    <recommendedName>
        <fullName evidence="4">Integral membrane protein</fullName>
    </recommendedName>
</protein>
<feature type="transmembrane region" description="Helical" evidence="1">
    <location>
        <begin position="404"/>
        <end position="423"/>
    </location>
</feature>
<dbReference type="Proteomes" id="UP001610563">
    <property type="component" value="Unassembled WGS sequence"/>
</dbReference>
<keyword evidence="3" id="KW-1185">Reference proteome</keyword>
<gene>
    <name evidence="2" type="ORF">BJX66DRAFT_315497</name>
</gene>
<comment type="caution">
    <text evidence="2">The sequence shown here is derived from an EMBL/GenBank/DDBJ whole genome shotgun (WGS) entry which is preliminary data.</text>
</comment>
<accession>A0ABR4FPD2</accession>
<name>A0ABR4FPD2_9EURO</name>
<dbReference type="EMBL" id="JBFTWV010000154">
    <property type="protein sequence ID" value="KAL2785137.1"/>
    <property type="molecule type" value="Genomic_DNA"/>
</dbReference>
<feature type="transmembrane region" description="Helical" evidence="1">
    <location>
        <begin position="165"/>
        <end position="186"/>
    </location>
</feature>
<evidence type="ECO:0000256" key="1">
    <source>
        <dbReference type="SAM" id="Phobius"/>
    </source>
</evidence>
<evidence type="ECO:0008006" key="4">
    <source>
        <dbReference type="Google" id="ProtNLM"/>
    </source>
</evidence>
<proteinExistence type="predicted"/>
<evidence type="ECO:0000313" key="3">
    <source>
        <dbReference type="Proteomes" id="UP001610563"/>
    </source>
</evidence>
<keyword evidence="1" id="KW-0472">Membrane</keyword>
<keyword evidence="1" id="KW-1133">Transmembrane helix</keyword>
<keyword evidence="1" id="KW-0812">Transmembrane</keyword>